<dbReference type="Pfam" id="PF13374">
    <property type="entry name" value="TPR_10"/>
    <property type="match status" value="1"/>
</dbReference>
<keyword evidence="8 11" id="KW-0505">Motor protein</keyword>
<evidence type="ECO:0000256" key="9">
    <source>
        <dbReference type="ARBA" id="ARBA00023212"/>
    </source>
</evidence>
<comment type="subcellular location">
    <subcellularLocation>
        <location evidence="1 11">Cytoplasm</location>
        <location evidence="1 11">Cytoskeleton</location>
    </subcellularLocation>
</comment>
<dbReference type="PROSITE" id="PS01160">
    <property type="entry name" value="KINESIN_LIGHT"/>
    <property type="match status" value="1"/>
</dbReference>
<keyword evidence="3 11" id="KW-0963">Cytoplasm</keyword>
<accession>A0AAZ3NUK1</accession>
<dbReference type="PROSITE" id="PS50005">
    <property type="entry name" value="TPR"/>
    <property type="match status" value="2"/>
</dbReference>
<proteinExistence type="inferred from homology"/>
<keyword evidence="5" id="KW-0677">Repeat</keyword>
<keyword evidence="7 12" id="KW-0175">Coiled coil</keyword>
<dbReference type="AlphaFoldDB" id="A0AAZ3NUK1"/>
<reference evidence="15" key="1">
    <citation type="journal article" date="2018" name="PLoS ONE">
        <title>Chinook salmon (Oncorhynchus tshawytscha) genome and transcriptome.</title>
        <authorList>
            <person name="Christensen K.A."/>
            <person name="Leong J.S."/>
            <person name="Sakhrani D."/>
            <person name="Biagi C.A."/>
            <person name="Minkley D.R."/>
            <person name="Withler R.E."/>
            <person name="Rondeau E.B."/>
            <person name="Koop B.F."/>
            <person name="Devlin R.H."/>
        </authorList>
    </citation>
    <scope>NUCLEOTIDE SEQUENCE [LARGE SCALE GENOMIC DNA]</scope>
</reference>
<evidence type="ECO:0000256" key="6">
    <source>
        <dbReference type="ARBA" id="ARBA00022803"/>
    </source>
</evidence>
<feature type="region of interest" description="Disordered" evidence="13">
    <location>
        <begin position="481"/>
        <end position="528"/>
    </location>
</feature>
<dbReference type="GeneTree" id="ENSGT00940000166677"/>
<feature type="compositionally biased region" description="Basic and acidic residues" evidence="13">
    <location>
        <begin position="147"/>
        <end position="167"/>
    </location>
</feature>
<dbReference type="InterPro" id="IPR015792">
    <property type="entry name" value="Kinesin_light_repeat"/>
</dbReference>
<evidence type="ECO:0000256" key="7">
    <source>
        <dbReference type="ARBA" id="ARBA00023054"/>
    </source>
</evidence>
<dbReference type="PANTHER" id="PTHR45783">
    <property type="entry name" value="KINESIN LIGHT CHAIN"/>
    <property type="match status" value="1"/>
</dbReference>
<evidence type="ECO:0000256" key="10">
    <source>
        <dbReference type="PROSITE-ProRule" id="PRU00339"/>
    </source>
</evidence>
<keyword evidence="15" id="KW-1185">Reference proteome</keyword>
<keyword evidence="9 11" id="KW-0206">Cytoskeleton</keyword>
<evidence type="ECO:0000256" key="12">
    <source>
        <dbReference type="SAM" id="Coils"/>
    </source>
</evidence>
<feature type="coiled-coil region" evidence="12">
    <location>
        <begin position="86"/>
        <end position="141"/>
    </location>
</feature>
<evidence type="ECO:0000256" key="2">
    <source>
        <dbReference type="ARBA" id="ARBA00009622"/>
    </source>
</evidence>
<evidence type="ECO:0000256" key="13">
    <source>
        <dbReference type="SAM" id="MobiDB-lite"/>
    </source>
</evidence>
<comment type="subunit">
    <text evidence="11">Oligomeric complex composed of two heavy chains and two light chains.</text>
</comment>
<evidence type="ECO:0000313" key="15">
    <source>
        <dbReference type="Proteomes" id="UP000694402"/>
    </source>
</evidence>
<keyword evidence="4 11" id="KW-0493">Microtubule</keyword>
<reference evidence="14" key="2">
    <citation type="submission" date="2025-08" db="UniProtKB">
        <authorList>
            <consortium name="Ensembl"/>
        </authorList>
    </citation>
    <scope>IDENTIFICATION</scope>
</reference>
<name>A0AAZ3NUK1_ONCTS</name>
<dbReference type="Ensembl" id="ENSOTST00005141587.1">
    <property type="protein sequence ID" value="ENSOTSP00005107926.1"/>
    <property type="gene ID" value="ENSOTSG00005021706.2"/>
</dbReference>
<keyword evidence="6 10" id="KW-0802">TPR repeat</keyword>
<dbReference type="SUPFAM" id="SSF48452">
    <property type="entry name" value="TPR-like"/>
    <property type="match status" value="2"/>
</dbReference>
<evidence type="ECO:0000256" key="11">
    <source>
        <dbReference type="RuleBase" id="RU367020"/>
    </source>
</evidence>
<gene>
    <name evidence="14" type="primary">KLC2</name>
</gene>
<dbReference type="Gene3D" id="1.25.40.10">
    <property type="entry name" value="Tetratricopeptide repeat domain"/>
    <property type="match status" value="1"/>
</dbReference>
<feature type="repeat" description="TPR" evidence="10">
    <location>
        <begin position="241"/>
        <end position="274"/>
    </location>
</feature>
<organism evidence="14 15">
    <name type="scientific">Oncorhynchus tshawytscha</name>
    <name type="common">Chinook salmon</name>
    <name type="synonym">Salmo tshawytscha</name>
    <dbReference type="NCBI Taxonomy" id="74940"/>
    <lineage>
        <taxon>Eukaryota</taxon>
        <taxon>Metazoa</taxon>
        <taxon>Chordata</taxon>
        <taxon>Craniata</taxon>
        <taxon>Vertebrata</taxon>
        <taxon>Euteleostomi</taxon>
        <taxon>Actinopterygii</taxon>
        <taxon>Neopterygii</taxon>
        <taxon>Teleostei</taxon>
        <taxon>Protacanthopterygii</taxon>
        <taxon>Salmoniformes</taxon>
        <taxon>Salmonidae</taxon>
        <taxon>Salmoninae</taxon>
        <taxon>Oncorhynchus</taxon>
    </lineage>
</organism>
<dbReference type="GO" id="GO:0005871">
    <property type="term" value="C:kinesin complex"/>
    <property type="evidence" value="ECO:0007669"/>
    <property type="project" value="UniProtKB-UniRule"/>
</dbReference>
<dbReference type="GO" id="GO:0005737">
    <property type="term" value="C:cytoplasm"/>
    <property type="evidence" value="ECO:0007669"/>
    <property type="project" value="TreeGrafter"/>
</dbReference>
<dbReference type="PRINTS" id="PR00381">
    <property type="entry name" value="KINESINLIGHT"/>
</dbReference>
<dbReference type="InterPro" id="IPR019734">
    <property type="entry name" value="TPR_rpt"/>
</dbReference>
<evidence type="ECO:0000256" key="8">
    <source>
        <dbReference type="ARBA" id="ARBA00023175"/>
    </source>
</evidence>
<sequence length="556" mass="61545">ISTMVYPRSEEALERLTQDEIVLNTKAVMQGLETLRGEHAQLLTSLLDCTQPPAAQEKSGLLRKSLEAIELGLGEAQVIIALSGHLSAVESEKQKLRAQVRRLCQENQWLRDELAGTQSKLQCSEQSVAQLEEEKKHLEFMNKIKKFDDDVSPSEEKAAGETSKDSLDDLFPNDDDQGQAQPSGEAAAQQGGYEIPARLRTLHNLVIQYASQGRYEVAVPLCKQALEDLEKTSGHDHPDVATMLNILALVYRDQNKYKEAAHLLNDALAIREKTLGKDHPAVAATLNNLAVLYGKRGKYKEAEPLCKRALEIREKVLGKYHPDVAKQLNNLALLCQNQGKYEEVEYYYRRALEIYQSKLGADDPNVAKTKNNLATCYLKQGKFKDAESLYKEILTRAHEKEFGSVNSESPTITLTGLGLHPKMAPYSLYPTVNTTLKSLGALYRRQGKLEAAETLEECATKTRKQGIDAINQSKVVELLKDGAPGGGERRQNREGFSGPQRGDCEGDDGAEWNGEGNGSLRRSGSFGKIRDALRRSSEMLVKKLQGSGPQEPCNPG</sequence>
<dbReference type="InterPro" id="IPR002151">
    <property type="entry name" value="Kinesin_light"/>
</dbReference>
<dbReference type="InterPro" id="IPR011990">
    <property type="entry name" value="TPR-like_helical_dom_sf"/>
</dbReference>
<evidence type="ECO:0000256" key="1">
    <source>
        <dbReference type="ARBA" id="ARBA00004245"/>
    </source>
</evidence>
<protein>
    <recommendedName>
        <fullName evidence="11">Kinesin light chain</fullName>
    </recommendedName>
</protein>
<dbReference type="PANTHER" id="PTHR45783:SF2">
    <property type="entry name" value="KINESIN LIGHT CHAIN 2"/>
    <property type="match status" value="1"/>
</dbReference>
<dbReference type="FunFam" id="1.25.40.10:FF:000003">
    <property type="entry name" value="kinesin light chain isoform X1"/>
    <property type="match status" value="1"/>
</dbReference>
<reference evidence="14" key="3">
    <citation type="submission" date="2025-09" db="UniProtKB">
        <authorList>
            <consortium name="Ensembl"/>
        </authorList>
    </citation>
    <scope>IDENTIFICATION</scope>
</reference>
<dbReference type="GO" id="GO:0007018">
    <property type="term" value="P:microtubule-based movement"/>
    <property type="evidence" value="ECO:0007669"/>
    <property type="project" value="TreeGrafter"/>
</dbReference>
<evidence type="ECO:0000256" key="3">
    <source>
        <dbReference type="ARBA" id="ARBA00022490"/>
    </source>
</evidence>
<dbReference type="GO" id="GO:0019894">
    <property type="term" value="F:kinesin binding"/>
    <property type="evidence" value="ECO:0007669"/>
    <property type="project" value="TreeGrafter"/>
</dbReference>
<dbReference type="SMART" id="SM00028">
    <property type="entry name" value="TPR"/>
    <property type="match status" value="4"/>
</dbReference>
<evidence type="ECO:0000256" key="4">
    <source>
        <dbReference type="ARBA" id="ARBA00022701"/>
    </source>
</evidence>
<dbReference type="GO" id="GO:0005874">
    <property type="term" value="C:microtubule"/>
    <property type="evidence" value="ECO:0007669"/>
    <property type="project" value="UniProtKB-UniRule"/>
</dbReference>
<comment type="similarity">
    <text evidence="2 11">Belongs to the kinesin light chain family.</text>
</comment>
<dbReference type="Proteomes" id="UP000694402">
    <property type="component" value="Unassembled WGS sequence"/>
</dbReference>
<feature type="repeat" description="TPR" evidence="10">
    <location>
        <begin position="283"/>
        <end position="316"/>
    </location>
</feature>
<comment type="function">
    <text evidence="11">Kinesin is a microtubule-associated force-producing protein that play a role in organelle transport.</text>
</comment>
<dbReference type="Pfam" id="PF13424">
    <property type="entry name" value="TPR_12"/>
    <property type="match status" value="2"/>
</dbReference>
<feature type="region of interest" description="Disordered" evidence="13">
    <location>
        <begin position="147"/>
        <end position="189"/>
    </location>
</feature>
<evidence type="ECO:0000256" key="5">
    <source>
        <dbReference type="ARBA" id="ARBA00022737"/>
    </source>
</evidence>
<evidence type="ECO:0000313" key="14">
    <source>
        <dbReference type="Ensembl" id="ENSOTSP00005107926.1"/>
    </source>
</evidence>